<name>A0ABR5SN11_9BACT</name>
<keyword evidence="6" id="KW-0067">ATP-binding</keyword>
<dbReference type="PANTHER" id="PTHR43065:SF46">
    <property type="entry name" value="C4-DICARBOXYLATE TRANSPORT SENSOR PROTEIN DCTB"/>
    <property type="match status" value="1"/>
</dbReference>
<keyword evidence="10" id="KW-1185">Reference proteome</keyword>
<evidence type="ECO:0000313" key="10">
    <source>
        <dbReference type="Proteomes" id="UP000060487"/>
    </source>
</evidence>
<evidence type="ECO:0000256" key="6">
    <source>
        <dbReference type="ARBA" id="ARBA00022840"/>
    </source>
</evidence>
<evidence type="ECO:0000256" key="3">
    <source>
        <dbReference type="ARBA" id="ARBA00022679"/>
    </source>
</evidence>
<dbReference type="PRINTS" id="PR00344">
    <property type="entry name" value="BCTRLSENSOR"/>
</dbReference>
<dbReference type="InterPro" id="IPR005467">
    <property type="entry name" value="His_kinase_dom"/>
</dbReference>
<dbReference type="EMBL" id="LNQR01000007">
    <property type="protein sequence ID" value="KWT94218.1"/>
    <property type="molecule type" value="Genomic_DNA"/>
</dbReference>
<dbReference type="GO" id="GO:0004673">
    <property type="term" value="F:protein histidine kinase activity"/>
    <property type="evidence" value="ECO:0007669"/>
    <property type="project" value="UniProtKB-EC"/>
</dbReference>
<dbReference type="SUPFAM" id="SSF55874">
    <property type="entry name" value="ATPase domain of HSP90 chaperone/DNA topoisomerase II/histidine kinase"/>
    <property type="match status" value="1"/>
</dbReference>
<sequence>MLHEISKFLACSNSIEEALDSVFDLCKNNAGAFKTLNVFVDRGFPTYCYTSSNKKVFSNIQIPWDSIVGECIRERKQVISCSAKSGVLHSMAKPLVCFNNAFGCIEFITEKALQQHELDMFGIIGDYFGPIIYLQEWYSVERRIAHAIKNKAFIGILTLYDEDVEEEEKQSTLDASFSEICTLSEDTLKLMGIKCEMSKRNINDIIASVIEKINKLAKLNNKHINIVQELTPGLEVYCDEFSIREEVFFNIVKNIWEEWQNKDMEERIIEFRTYQEDKYAIVEIKDYAGGMPEKIASRLALPFESSKGFGRGVGMNIAYQVMKQHNGEISFKTKEGVGTTFYIRLSTVEINRRVVSRYQAINDVGNPAGVITLDFDSRKTSGHVVDLSMGGLSGVFKIPPPYPLITSSAIVTVDFGNANNVSGLTGSIARIELTQHPSDDGYIKVAVRFNDNPDLLKKERLMQILSMCKGSITPQSSAVNI</sequence>
<evidence type="ECO:0000313" key="9">
    <source>
        <dbReference type="EMBL" id="KWT94218.1"/>
    </source>
</evidence>
<evidence type="ECO:0000256" key="4">
    <source>
        <dbReference type="ARBA" id="ARBA00022741"/>
    </source>
</evidence>
<organism evidence="9 10">
    <name type="scientific">Candidatus Magnetominusculus xianensis</name>
    <dbReference type="NCBI Taxonomy" id="1748249"/>
    <lineage>
        <taxon>Bacteria</taxon>
        <taxon>Pseudomonadati</taxon>
        <taxon>Nitrospirota</taxon>
        <taxon>Nitrospiria</taxon>
        <taxon>Nitrospirales</taxon>
        <taxon>Nitrospiraceae</taxon>
        <taxon>Candidatus Magnetominusculus</taxon>
    </lineage>
</organism>
<dbReference type="PANTHER" id="PTHR43065">
    <property type="entry name" value="SENSOR HISTIDINE KINASE"/>
    <property type="match status" value="1"/>
</dbReference>
<evidence type="ECO:0000256" key="7">
    <source>
        <dbReference type="ARBA" id="ARBA00023012"/>
    </source>
</evidence>
<keyword evidence="4" id="KW-0547">Nucleotide-binding</keyword>
<dbReference type="RefSeq" id="WP_085050798.1">
    <property type="nucleotide sequence ID" value="NZ_LNQR01000007.1"/>
</dbReference>
<comment type="catalytic activity">
    <reaction evidence="1">
        <text>ATP + protein L-histidine = ADP + protein N-phospho-L-histidine.</text>
        <dbReference type="EC" id="2.7.13.3"/>
    </reaction>
</comment>
<protein>
    <recommendedName>
        <fullName evidence="2">histidine kinase</fullName>
        <ecNumber evidence="2">2.7.13.3</ecNumber>
    </recommendedName>
</protein>
<dbReference type="SMART" id="SM00387">
    <property type="entry name" value="HATPase_c"/>
    <property type="match status" value="1"/>
</dbReference>
<dbReference type="InterPro" id="IPR004358">
    <property type="entry name" value="Sig_transdc_His_kin-like_C"/>
</dbReference>
<proteinExistence type="predicted"/>
<keyword evidence="3 9" id="KW-0808">Transferase</keyword>
<dbReference type="PROSITE" id="PS50109">
    <property type="entry name" value="HIS_KIN"/>
    <property type="match status" value="1"/>
</dbReference>
<evidence type="ECO:0000259" key="8">
    <source>
        <dbReference type="PROSITE" id="PS50109"/>
    </source>
</evidence>
<feature type="domain" description="Histidine kinase" evidence="8">
    <location>
        <begin position="143"/>
        <end position="349"/>
    </location>
</feature>
<evidence type="ECO:0000256" key="2">
    <source>
        <dbReference type="ARBA" id="ARBA00012438"/>
    </source>
</evidence>
<dbReference type="EC" id="2.7.13.3" evidence="2"/>
<gene>
    <name evidence="9" type="ORF">ASN18_0263</name>
</gene>
<dbReference type="Pfam" id="PF02518">
    <property type="entry name" value="HATPase_c"/>
    <property type="match status" value="1"/>
</dbReference>
<comment type="caution">
    <text evidence="9">The sequence shown here is derived from an EMBL/GenBank/DDBJ whole genome shotgun (WGS) entry which is preliminary data.</text>
</comment>
<keyword evidence="5 9" id="KW-0418">Kinase</keyword>
<reference evidence="9 10" key="1">
    <citation type="submission" date="2015-11" db="EMBL/GenBank/DDBJ databases">
        <authorList>
            <person name="Lin W."/>
        </authorList>
    </citation>
    <scope>NUCLEOTIDE SEQUENCE [LARGE SCALE GENOMIC DNA]</scope>
    <source>
        <strain evidence="9 10">HCH-1</strain>
    </source>
</reference>
<accession>A0ABR5SN11</accession>
<dbReference type="Proteomes" id="UP000060487">
    <property type="component" value="Unassembled WGS sequence"/>
</dbReference>
<evidence type="ECO:0000256" key="1">
    <source>
        <dbReference type="ARBA" id="ARBA00000085"/>
    </source>
</evidence>
<keyword evidence="7" id="KW-0902">Two-component regulatory system</keyword>
<dbReference type="InterPro" id="IPR003594">
    <property type="entry name" value="HATPase_dom"/>
</dbReference>
<evidence type="ECO:0000256" key="5">
    <source>
        <dbReference type="ARBA" id="ARBA00022777"/>
    </source>
</evidence>
<dbReference type="Gene3D" id="3.30.565.10">
    <property type="entry name" value="Histidine kinase-like ATPase, C-terminal domain"/>
    <property type="match status" value="1"/>
</dbReference>
<dbReference type="InterPro" id="IPR036890">
    <property type="entry name" value="HATPase_C_sf"/>
</dbReference>